<keyword evidence="6" id="KW-0175">Coiled coil</keyword>
<dbReference type="STRING" id="890420.SAMN05216226_102301"/>
<dbReference type="SMART" id="SM00086">
    <property type="entry name" value="PAC"/>
    <property type="match status" value="3"/>
</dbReference>
<feature type="domain" description="PAS" evidence="8">
    <location>
        <begin position="540"/>
        <end position="610"/>
    </location>
</feature>
<dbReference type="Pfam" id="PF01590">
    <property type="entry name" value="GAF"/>
    <property type="match status" value="1"/>
</dbReference>
<feature type="coiled-coil region" evidence="6">
    <location>
        <begin position="706"/>
        <end position="733"/>
    </location>
</feature>
<dbReference type="Pfam" id="PF08447">
    <property type="entry name" value="PAS_3"/>
    <property type="match status" value="1"/>
</dbReference>
<dbReference type="InterPro" id="IPR004358">
    <property type="entry name" value="Sig_transdc_His_kin-like_C"/>
</dbReference>
<keyword evidence="4" id="KW-0808">Transferase</keyword>
<gene>
    <name evidence="10" type="ORF">SAMN05216226_102301</name>
</gene>
<comment type="catalytic activity">
    <reaction evidence="1">
        <text>ATP + protein L-histidine = ADP + protein N-phospho-L-histidine.</text>
        <dbReference type="EC" id="2.7.13.3"/>
    </reaction>
</comment>
<dbReference type="Gene3D" id="3.30.450.20">
    <property type="entry name" value="PAS domain"/>
    <property type="match status" value="4"/>
</dbReference>
<dbReference type="InterPro" id="IPR029016">
    <property type="entry name" value="GAF-like_dom_sf"/>
</dbReference>
<evidence type="ECO:0000259" key="9">
    <source>
        <dbReference type="PROSITE" id="PS50113"/>
    </source>
</evidence>
<dbReference type="AlphaFoldDB" id="A0A1G8T5P3"/>
<dbReference type="InterPro" id="IPR005467">
    <property type="entry name" value="His_kinase_dom"/>
</dbReference>
<dbReference type="EMBL" id="FNFC01000002">
    <property type="protein sequence ID" value="SDJ36010.1"/>
    <property type="molecule type" value="Genomic_DNA"/>
</dbReference>
<dbReference type="InterPro" id="IPR000700">
    <property type="entry name" value="PAS-assoc_C"/>
</dbReference>
<proteinExistence type="predicted"/>
<evidence type="ECO:0000259" key="8">
    <source>
        <dbReference type="PROSITE" id="PS50112"/>
    </source>
</evidence>
<dbReference type="InterPro" id="IPR001610">
    <property type="entry name" value="PAC"/>
</dbReference>
<dbReference type="InterPro" id="IPR003661">
    <property type="entry name" value="HisK_dim/P_dom"/>
</dbReference>
<feature type="domain" description="PAC" evidence="9">
    <location>
        <begin position="369"/>
        <end position="420"/>
    </location>
</feature>
<dbReference type="PROSITE" id="PS50112">
    <property type="entry name" value="PAS"/>
    <property type="match status" value="3"/>
</dbReference>
<keyword evidence="11" id="KW-1185">Reference proteome</keyword>
<dbReference type="SMART" id="SM00065">
    <property type="entry name" value="GAF"/>
    <property type="match status" value="1"/>
</dbReference>
<dbReference type="PRINTS" id="PR00344">
    <property type="entry name" value="BCTRLSENSOR"/>
</dbReference>
<feature type="domain" description="PAC" evidence="9">
    <location>
        <begin position="494"/>
        <end position="546"/>
    </location>
</feature>
<dbReference type="PANTHER" id="PTHR43304:SF1">
    <property type="entry name" value="PAC DOMAIN-CONTAINING PROTEIN"/>
    <property type="match status" value="1"/>
</dbReference>
<organism evidence="10 11">
    <name type="scientific">Halovenus aranensis</name>
    <dbReference type="NCBI Taxonomy" id="890420"/>
    <lineage>
        <taxon>Archaea</taxon>
        <taxon>Methanobacteriati</taxon>
        <taxon>Methanobacteriota</taxon>
        <taxon>Stenosarchaea group</taxon>
        <taxon>Halobacteria</taxon>
        <taxon>Halobacteriales</taxon>
        <taxon>Haloarculaceae</taxon>
        <taxon>Halovenus</taxon>
    </lineage>
</organism>
<dbReference type="InterPro" id="IPR013656">
    <property type="entry name" value="PAS_4"/>
</dbReference>
<evidence type="ECO:0000256" key="5">
    <source>
        <dbReference type="ARBA" id="ARBA00022777"/>
    </source>
</evidence>
<dbReference type="Proteomes" id="UP000198856">
    <property type="component" value="Unassembled WGS sequence"/>
</dbReference>
<dbReference type="Gene3D" id="3.30.565.10">
    <property type="entry name" value="Histidine kinase-like ATPase, C-terminal domain"/>
    <property type="match status" value="1"/>
</dbReference>
<dbReference type="InterPro" id="IPR013655">
    <property type="entry name" value="PAS_fold_3"/>
</dbReference>
<dbReference type="RefSeq" id="WP_092699396.1">
    <property type="nucleotide sequence ID" value="NZ_FNFC01000002.1"/>
</dbReference>
<evidence type="ECO:0000256" key="2">
    <source>
        <dbReference type="ARBA" id="ARBA00012438"/>
    </source>
</evidence>
<dbReference type="NCBIfam" id="TIGR00229">
    <property type="entry name" value="sensory_box"/>
    <property type="match status" value="3"/>
</dbReference>
<dbReference type="CDD" id="cd00075">
    <property type="entry name" value="HATPase"/>
    <property type="match status" value="1"/>
</dbReference>
<dbReference type="InterPro" id="IPR035965">
    <property type="entry name" value="PAS-like_dom_sf"/>
</dbReference>
<accession>A0A1G8T5P3</accession>
<dbReference type="SMART" id="SM00091">
    <property type="entry name" value="PAS"/>
    <property type="match status" value="4"/>
</dbReference>
<dbReference type="OrthoDB" id="8127at2157"/>
<dbReference type="Gene3D" id="3.30.450.40">
    <property type="match status" value="1"/>
</dbReference>
<dbReference type="Pfam" id="PF02518">
    <property type="entry name" value="HATPase_c"/>
    <property type="match status" value="1"/>
</dbReference>
<evidence type="ECO:0000313" key="11">
    <source>
        <dbReference type="Proteomes" id="UP000198856"/>
    </source>
</evidence>
<dbReference type="InterPro" id="IPR003018">
    <property type="entry name" value="GAF"/>
</dbReference>
<feature type="domain" description="PAS" evidence="8">
    <location>
        <begin position="295"/>
        <end position="365"/>
    </location>
</feature>
<feature type="domain" description="PAS" evidence="8">
    <location>
        <begin position="421"/>
        <end position="491"/>
    </location>
</feature>
<evidence type="ECO:0000256" key="3">
    <source>
        <dbReference type="ARBA" id="ARBA00022553"/>
    </source>
</evidence>
<dbReference type="PROSITE" id="PS50113">
    <property type="entry name" value="PAC"/>
    <property type="match status" value="2"/>
</dbReference>
<dbReference type="InterPro" id="IPR036890">
    <property type="entry name" value="HATPase_C_sf"/>
</dbReference>
<dbReference type="SMART" id="SM00387">
    <property type="entry name" value="HATPase_c"/>
    <property type="match status" value="1"/>
</dbReference>
<evidence type="ECO:0000256" key="4">
    <source>
        <dbReference type="ARBA" id="ARBA00022679"/>
    </source>
</evidence>
<dbReference type="InterPro" id="IPR052162">
    <property type="entry name" value="Sensor_kinase/Photoreceptor"/>
</dbReference>
<dbReference type="InterPro" id="IPR003594">
    <property type="entry name" value="HATPase_dom"/>
</dbReference>
<protein>
    <recommendedName>
        <fullName evidence="2">histidine kinase</fullName>
        <ecNumber evidence="2">2.7.13.3</ecNumber>
    </recommendedName>
</protein>
<feature type="domain" description="Histidine kinase" evidence="7">
    <location>
        <begin position="671"/>
        <end position="872"/>
    </location>
</feature>
<dbReference type="SUPFAM" id="SSF55874">
    <property type="entry name" value="ATPase domain of HSP90 chaperone/DNA topoisomerase II/histidine kinase"/>
    <property type="match status" value="1"/>
</dbReference>
<dbReference type="Pfam" id="PF08448">
    <property type="entry name" value="PAS_4"/>
    <property type="match status" value="3"/>
</dbReference>
<keyword evidence="3" id="KW-0597">Phosphoprotein</keyword>
<dbReference type="GO" id="GO:0000155">
    <property type="term" value="F:phosphorelay sensor kinase activity"/>
    <property type="evidence" value="ECO:0007669"/>
    <property type="project" value="InterPro"/>
</dbReference>
<dbReference type="EC" id="2.7.13.3" evidence="2"/>
<evidence type="ECO:0000256" key="1">
    <source>
        <dbReference type="ARBA" id="ARBA00000085"/>
    </source>
</evidence>
<reference evidence="10 11" key="1">
    <citation type="submission" date="2016-10" db="EMBL/GenBank/DDBJ databases">
        <authorList>
            <person name="de Groot N.N."/>
        </authorList>
    </citation>
    <scope>NUCLEOTIDE SEQUENCE [LARGE SCALE GENOMIC DNA]</scope>
    <source>
        <strain evidence="10 11">IBRC-M10015</strain>
    </source>
</reference>
<keyword evidence="5" id="KW-0418">Kinase</keyword>
<name>A0A1G8T5P3_9EURY</name>
<dbReference type="CDD" id="cd00130">
    <property type="entry name" value="PAS"/>
    <property type="match status" value="4"/>
</dbReference>
<dbReference type="SUPFAM" id="SSF55785">
    <property type="entry name" value="PYP-like sensor domain (PAS domain)"/>
    <property type="match status" value="4"/>
</dbReference>
<dbReference type="PANTHER" id="PTHR43304">
    <property type="entry name" value="PHYTOCHROME-LIKE PROTEIN CPH1"/>
    <property type="match status" value="1"/>
</dbReference>
<dbReference type="InterPro" id="IPR000014">
    <property type="entry name" value="PAS"/>
</dbReference>
<evidence type="ECO:0000259" key="7">
    <source>
        <dbReference type="PROSITE" id="PS50109"/>
    </source>
</evidence>
<evidence type="ECO:0000313" key="10">
    <source>
        <dbReference type="EMBL" id="SDJ36010.1"/>
    </source>
</evidence>
<dbReference type="SUPFAM" id="SSF55781">
    <property type="entry name" value="GAF domain-like"/>
    <property type="match status" value="1"/>
</dbReference>
<dbReference type="CDD" id="cd00082">
    <property type="entry name" value="HisKA"/>
    <property type="match status" value="1"/>
</dbReference>
<dbReference type="PROSITE" id="PS50109">
    <property type="entry name" value="HIS_KIN"/>
    <property type="match status" value="1"/>
</dbReference>
<evidence type="ECO:0000256" key="6">
    <source>
        <dbReference type="SAM" id="Coils"/>
    </source>
</evidence>
<sequence>MSDVDDAVESLPSGLAALSDPVFLFDRTGTLLDANAAAQSLCGPKEAVGRSAPDLFDSGSEALCNAIDQTPERTVSVTLRGGEGTACHLELSLSSLPEQGGCVVGVGRERSSRAPELEKRERALRRAYEIITTAEAPSDSTIDALLQVVRETLGTEFATLSRITDGEYHIEGLVGPDGASTVQLPNGETIGEGDTLPVETTNCEQVVASEQTLSFGHVERDAPELADRPVNADIGITAYVGAPVVVDDDTYGTFCFYDREGRTDGFSEWEVTFVELLSSWVSNQLEREELMEQRRDRQLQSLLEYSSDRLSVLDEDWNYTFVSSAAEVLTGHATDELLGSSGLEYVHPDDRGAVEATLEELLDNPDETYTFEYRIRTADDEFRWVEARGTNKLQDPAIEGVVVNARDITDRKQREQQLKEEQAFTESIFEALPDVLYAFDEDGTFLRWNGQLSTVTGYDDEEIASMHPTDFIAEDDQDAVVEAISTVFVNEEPITVEADFVTSDGERIPYEFTGAQMSDESGEALGLVGIGRDISERKERQRRFEAVFNNTYQFTGLMDPDGTLLEANRTALEFGGLDRTDVIGTKLWDVYWFQSTEQAREVAKEAVETAQSGNFYRKEVTVQGEAGTEVIDFSVRPVFDDDGEVSLLIPEGRQITALKRRERHLGVLHRFLRHNLRNKMTVINGTASLLGDELADTDLDEHVTQIEGAADELLELSETANELSRTVIDAETDPGPVDLGDVLHRVVSSYPDATIDVPDTEQTVVADWRLDNVFEQLVENALEHTGPETTVEITVDSRPEFVAVSVIDDGPGVPETELTGIVNEEQQTQLTHGSGFGLWLVRSVLDEYGGNLAYEPAPGGGSVFTVELPAVSA</sequence>